<gene>
    <name evidence="3" type="ORF">FYJ44_04500</name>
</gene>
<dbReference type="RefSeq" id="WP_154509557.1">
    <property type="nucleotide sequence ID" value="NZ_DBFWWU010000123.1"/>
</dbReference>
<feature type="transmembrane region" description="Helical" evidence="1">
    <location>
        <begin position="138"/>
        <end position="158"/>
    </location>
</feature>
<sequence>MHAVRKDLTLGLTLSIFFCLVYFALIPMGIEVPHSHDPGQLSPAAYPSWIAMAGLCASLLLTANAAWKYLRLRRLAASAMKKTATPATASGDRLHALSAYGLLFLFYFFIDEVGMVLGGFILYAAFALLCGERNWPRLLLVDCILIAALYVFFVRIAAVPVPLGILQSLL</sequence>
<evidence type="ECO:0000313" key="3">
    <source>
        <dbReference type="EMBL" id="MSS27321.1"/>
    </source>
</evidence>
<dbReference type="InterPro" id="IPR009936">
    <property type="entry name" value="DUF1468"/>
</dbReference>
<keyword evidence="1" id="KW-0472">Membrane</keyword>
<organism evidence="3 4">
    <name type="scientific">Desulfovibrio porci</name>
    <dbReference type="NCBI Taxonomy" id="2605782"/>
    <lineage>
        <taxon>Bacteria</taxon>
        <taxon>Pseudomonadati</taxon>
        <taxon>Thermodesulfobacteriota</taxon>
        <taxon>Desulfovibrionia</taxon>
        <taxon>Desulfovibrionales</taxon>
        <taxon>Desulfovibrionaceae</taxon>
        <taxon>Desulfovibrio</taxon>
    </lineage>
</organism>
<evidence type="ECO:0000256" key="1">
    <source>
        <dbReference type="SAM" id="Phobius"/>
    </source>
</evidence>
<dbReference type="Pfam" id="PF07331">
    <property type="entry name" value="TctB"/>
    <property type="match status" value="1"/>
</dbReference>
<proteinExistence type="predicted"/>
<dbReference type="Proteomes" id="UP000477488">
    <property type="component" value="Unassembled WGS sequence"/>
</dbReference>
<accession>A0A6L5XK19</accession>
<reference evidence="3 4" key="1">
    <citation type="submission" date="2019-09" db="EMBL/GenBank/DDBJ databases">
        <title>In-depth cultivation of the pig gut microbiome towards novel bacterial diversity and tailored functional studies.</title>
        <authorList>
            <person name="Wylensek D."/>
            <person name="Hitch T.C.A."/>
            <person name="Clavel T."/>
        </authorList>
    </citation>
    <scope>NUCLEOTIDE SEQUENCE [LARGE SCALE GENOMIC DNA]</scope>
    <source>
        <strain evidence="3 4">PG-178-WT-4</strain>
    </source>
</reference>
<feature type="transmembrane region" description="Helical" evidence="1">
    <location>
        <begin position="12"/>
        <end position="30"/>
    </location>
</feature>
<feature type="transmembrane region" description="Helical" evidence="1">
    <location>
        <begin position="50"/>
        <end position="70"/>
    </location>
</feature>
<keyword evidence="4" id="KW-1185">Reference proteome</keyword>
<evidence type="ECO:0000313" key="4">
    <source>
        <dbReference type="Proteomes" id="UP000477488"/>
    </source>
</evidence>
<dbReference type="EMBL" id="VUMH01000003">
    <property type="protein sequence ID" value="MSS27321.1"/>
    <property type="molecule type" value="Genomic_DNA"/>
</dbReference>
<name>A0A6L5XK19_9BACT</name>
<keyword evidence="1" id="KW-0812">Transmembrane</keyword>
<dbReference type="AlphaFoldDB" id="A0A6L5XK19"/>
<comment type="caution">
    <text evidence="3">The sequence shown here is derived from an EMBL/GenBank/DDBJ whole genome shotgun (WGS) entry which is preliminary data.</text>
</comment>
<feature type="domain" description="DUF1468" evidence="2">
    <location>
        <begin position="12"/>
        <end position="162"/>
    </location>
</feature>
<evidence type="ECO:0000259" key="2">
    <source>
        <dbReference type="Pfam" id="PF07331"/>
    </source>
</evidence>
<protein>
    <recommendedName>
        <fullName evidence="2">DUF1468 domain-containing protein</fullName>
    </recommendedName>
</protein>
<keyword evidence="1" id="KW-1133">Transmembrane helix</keyword>